<evidence type="ECO:0000256" key="2">
    <source>
        <dbReference type="ARBA" id="ARBA00022679"/>
    </source>
</evidence>
<evidence type="ECO:0000256" key="4">
    <source>
        <dbReference type="PROSITE-ProRule" id="PRU00236"/>
    </source>
</evidence>
<dbReference type="InterPro" id="IPR003000">
    <property type="entry name" value="Sirtuin"/>
</dbReference>
<dbReference type="PANTHER" id="PTHR11085">
    <property type="entry name" value="NAD-DEPENDENT PROTEIN DEACYLASE SIRTUIN-5, MITOCHONDRIAL-RELATED"/>
    <property type="match status" value="1"/>
</dbReference>
<keyword evidence="2" id="KW-0808">Transferase</keyword>
<dbReference type="InterPro" id="IPR026591">
    <property type="entry name" value="Sirtuin_cat_small_dom_sf"/>
</dbReference>
<dbReference type="GO" id="GO:0017136">
    <property type="term" value="F:histone deacetylase activity, NAD-dependent"/>
    <property type="evidence" value="ECO:0007669"/>
    <property type="project" value="TreeGrafter"/>
</dbReference>
<dbReference type="Pfam" id="PF02146">
    <property type="entry name" value="SIR2"/>
    <property type="match status" value="1"/>
</dbReference>
<dbReference type="Gene3D" id="3.30.1600.10">
    <property type="entry name" value="SIR2/SIRT2 'Small Domain"/>
    <property type="match status" value="1"/>
</dbReference>
<dbReference type="InterPro" id="IPR050134">
    <property type="entry name" value="NAD-dep_sirtuin_deacylases"/>
</dbReference>
<feature type="binding site" evidence="4">
    <location>
        <position position="151"/>
    </location>
    <ligand>
        <name>Zn(2+)</name>
        <dbReference type="ChEBI" id="CHEBI:29105"/>
    </ligand>
</feature>
<name>A0A5M9I0U3_9FIRM</name>
<dbReference type="InterPro" id="IPR026590">
    <property type="entry name" value="Ssirtuin_cat_dom"/>
</dbReference>
<feature type="domain" description="Deacetylase sirtuin-type" evidence="5">
    <location>
        <begin position="1"/>
        <end position="247"/>
    </location>
</feature>
<evidence type="ECO:0000256" key="1">
    <source>
        <dbReference type="ARBA" id="ARBA00012928"/>
    </source>
</evidence>
<reference evidence="6" key="1">
    <citation type="submission" date="2019-07" db="EMBL/GenBank/DDBJ databases">
        <authorList>
            <person name="Wongkuna S."/>
            <person name="Scaria J."/>
        </authorList>
    </citation>
    <scope>NUCLEOTIDE SEQUENCE [LARGE SCALE GENOMIC DNA]</scope>
    <source>
        <strain evidence="6">SW178</strain>
    </source>
</reference>
<dbReference type="Proteomes" id="UP000322025">
    <property type="component" value="Unassembled WGS sequence"/>
</dbReference>
<dbReference type="GO" id="GO:0046872">
    <property type="term" value="F:metal ion binding"/>
    <property type="evidence" value="ECO:0007669"/>
    <property type="project" value="UniProtKB-KW"/>
</dbReference>
<comment type="caution">
    <text evidence="4">Lacks conserved residue(s) required for the propagation of feature annotation.</text>
</comment>
<dbReference type="EMBL" id="VMSO01000001">
    <property type="protein sequence ID" value="KAA8502708.1"/>
    <property type="molecule type" value="Genomic_DNA"/>
</dbReference>
<feature type="binding site" evidence="4">
    <location>
        <position position="130"/>
    </location>
    <ligand>
        <name>Zn(2+)</name>
        <dbReference type="ChEBI" id="CHEBI:29105"/>
    </ligand>
</feature>
<dbReference type="AlphaFoldDB" id="A0A5M9I0U3"/>
<keyword evidence="3" id="KW-0520">NAD</keyword>
<dbReference type="PROSITE" id="PS50305">
    <property type="entry name" value="SIRTUIN"/>
    <property type="match status" value="1"/>
</dbReference>
<dbReference type="EC" id="2.3.1.286" evidence="1"/>
<dbReference type="GO" id="GO:0070403">
    <property type="term" value="F:NAD+ binding"/>
    <property type="evidence" value="ECO:0007669"/>
    <property type="project" value="InterPro"/>
</dbReference>
<feature type="binding site" evidence="4">
    <location>
        <position position="133"/>
    </location>
    <ligand>
        <name>Zn(2+)</name>
        <dbReference type="ChEBI" id="CHEBI:29105"/>
    </ligand>
</feature>
<comment type="caution">
    <text evidence="6">The sequence shown here is derived from an EMBL/GenBank/DDBJ whole genome shotgun (WGS) entry which is preliminary data.</text>
</comment>
<evidence type="ECO:0000256" key="3">
    <source>
        <dbReference type="ARBA" id="ARBA00023027"/>
    </source>
</evidence>
<evidence type="ECO:0000259" key="5">
    <source>
        <dbReference type="PROSITE" id="PS50305"/>
    </source>
</evidence>
<protein>
    <recommendedName>
        <fullName evidence="1">protein acetyllysine N-acetyltransferase</fullName>
        <ecNumber evidence="1">2.3.1.286</ecNumber>
    </recommendedName>
</protein>
<organism evidence="6 7">
    <name type="scientific">Mediterraneibacter catenae</name>
    <dbReference type="NCBI Taxonomy" id="2594882"/>
    <lineage>
        <taxon>Bacteria</taxon>
        <taxon>Bacillati</taxon>
        <taxon>Bacillota</taxon>
        <taxon>Clostridia</taxon>
        <taxon>Lachnospirales</taxon>
        <taxon>Lachnospiraceae</taxon>
        <taxon>Mediterraneibacter</taxon>
    </lineage>
</organism>
<gene>
    <name evidence="6" type="ORF">FNY66_00130</name>
</gene>
<keyword evidence="7" id="KW-1185">Reference proteome</keyword>
<dbReference type="OrthoDB" id="9800582at2"/>
<keyword evidence="4" id="KW-0479">Metal-binding</keyword>
<evidence type="ECO:0000313" key="6">
    <source>
        <dbReference type="EMBL" id="KAA8502708.1"/>
    </source>
</evidence>
<dbReference type="PANTHER" id="PTHR11085:SF10">
    <property type="entry name" value="NAD-DEPENDENT PROTEIN DEACYLASE SIRTUIN-5, MITOCHONDRIAL-RELATED"/>
    <property type="match status" value="1"/>
</dbReference>
<feature type="binding site" evidence="4">
    <location>
        <position position="154"/>
    </location>
    <ligand>
        <name>Zn(2+)</name>
        <dbReference type="ChEBI" id="CHEBI:29105"/>
    </ligand>
</feature>
<dbReference type="InterPro" id="IPR029035">
    <property type="entry name" value="DHS-like_NAD/FAD-binding_dom"/>
</dbReference>
<dbReference type="RefSeq" id="WP_150309912.1">
    <property type="nucleotide sequence ID" value="NZ_VMSO01000001.1"/>
</dbReference>
<evidence type="ECO:0000313" key="7">
    <source>
        <dbReference type="Proteomes" id="UP000322025"/>
    </source>
</evidence>
<dbReference type="Gene3D" id="3.40.50.1220">
    <property type="entry name" value="TPP-binding domain"/>
    <property type="match status" value="1"/>
</dbReference>
<proteinExistence type="predicted"/>
<sequence>MKDKNMLQILEDSRYTVVLSGAGLMVESGYPLLRDGRESYEIEEKYGYSFEEIFSSAFYSARKEVFFRFYKEFILKATEVPPGKGFHALKSLQDYGLVDSIITRRIAGLEDRAGCRNVLNMKGTVFENVCPACGRKYSAEYMKAAKGVPLCEKCMTAIRPQVCLFGEMINNAVMTRAAEEVEKADTLLVLGANLTTPLCSQLLQYYSGPNLILVTEHEHYSDQRADIVIHGRSDEFLAGMVSEYEKQNND</sequence>
<accession>A0A5M9I0U3</accession>
<keyword evidence="4" id="KW-0862">Zinc</keyword>
<dbReference type="SUPFAM" id="SSF52467">
    <property type="entry name" value="DHS-like NAD/FAD-binding domain"/>
    <property type="match status" value="1"/>
</dbReference>